<keyword evidence="4" id="KW-1185">Reference proteome</keyword>
<dbReference type="STRING" id="399736.SAMN04489720_0706"/>
<name>A0A1G8B8S6_9MICO</name>
<feature type="region of interest" description="Disordered" evidence="1">
    <location>
        <begin position="27"/>
        <end position="76"/>
    </location>
</feature>
<evidence type="ECO:0000313" key="4">
    <source>
        <dbReference type="Proteomes" id="UP000198822"/>
    </source>
</evidence>
<dbReference type="RefSeq" id="WP_092502483.1">
    <property type="nucleotide sequence ID" value="NZ_LT629695.1"/>
</dbReference>
<protein>
    <recommendedName>
        <fullName evidence="5">Lipoprotein</fullName>
    </recommendedName>
</protein>
<dbReference type="Proteomes" id="UP000198822">
    <property type="component" value="Chromosome I"/>
</dbReference>
<sequence length="175" mass="17372">MTTITRTTRTALAVLAAAGLALTAACSSTTSPGASGEPSDEPTSSTSPSPIDSAPPAAGDPTAIPDDDPRLSDAMGAPSFPVVEWAEAGTTLTVLIGGSGSAACVPTPVGATVEGDTAITVEFTPPSGDLMCTADFRVYGWEIPLTEGVDATQTVEVTVEGLQEGAEPTVVPLAP</sequence>
<dbReference type="AlphaFoldDB" id="A0A1G8B8S6"/>
<accession>A0A1G8B8S6</accession>
<keyword evidence="2" id="KW-0732">Signal</keyword>
<gene>
    <name evidence="3" type="ORF">SAMN04489720_0706</name>
</gene>
<feature type="chain" id="PRO_5038554166" description="Lipoprotein" evidence="2">
    <location>
        <begin position="28"/>
        <end position="175"/>
    </location>
</feature>
<evidence type="ECO:0000313" key="3">
    <source>
        <dbReference type="EMBL" id="SDH28990.1"/>
    </source>
</evidence>
<dbReference type="PROSITE" id="PS51257">
    <property type="entry name" value="PROKAR_LIPOPROTEIN"/>
    <property type="match status" value="1"/>
</dbReference>
<evidence type="ECO:0000256" key="2">
    <source>
        <dbReference type="SAM" id="SignalP"/>
    </source>
</evidence>
<proteinExistence type="predicted"/>
<evidence type="ECO:0008006" key="5">
    <source>
        <dbReference type="Google" id="ProtNLM"/>
    </source>
</evidence>
<feature type="signal peptide" evidence="2">
    <location>
        <begin position="1"/>
        <end position="27"/>
    </location>
</feature>
<dbReference type="OrthoDB" id="3268164at2"/>
<organism evidence="3 4">
    <name type="scientific">Agrococcus jejuensis</name>
    <dbReference type="NCBI Taxonomy" id="399736"/>
    <lineage>
        <taxon>Bacteria</taxon>
        <taxon>Bacillati</taxon>
        <taxon>Actinomycetota</taxon>
        <taxon>Actinomycetes</taxon>
        <taxon>Micrococcales</taxon>
        <taxon>Microbacteriaceae</taxon>
        <taxon>Agrococcus</taxon>
    </lineage>
</organism>
<evidence type="ECO:0000256" key="1">
    <source>
        <dbReference type="SAM" id="MobiDB-lite"/>
    </source>
</evidence>
<reference evidence="4" key="1">
    <citation type="submission" date="2016-10" db="EMBL/GenBank/DDBJ databases">
        <authorList>
            <person name="Varghese N."/>
            <person name="Submissions S."/>
        </authorList>
    </citation>
    <scope>NUCLEOTIDE SEQUENCE [LARGE SCALE GENOMIC DNA]</scope>
    <source>
        <strain evidence="4">DSM 22002</strain>
    </source>
</reference>
<feature type="compositionally biased region" description="Low complexity" evidence="1">
    <location>
        <begin position="27"/>
        <end position="61"/>
    </location>
</feature>
<dbReference type="EMBL" id="LT629695">
    <property type="protein sequence ID" value="SDH28990.1"/>
    <property type="molecule type" value="Genomic_DNA"/>
</dbReference>